<dbReference type="PANTHER" id="PTHR31642:SF294">
    <property type="entry name" value="ACETYLTRANSFERASE MATC1"/>
    <property type="match status" value="1"/>
</dbReference>
<gene>
    <name evidence="2" type="ORF">B0H63DRAFT_63507</name>
</gene>
<reference evidence="2" key="1">
    <citation type="journal article" date="2023" name="Mol. Phylogenet. Evol.">
        <title>Genome-scale phylogeny and comparative genomics of the fungal order Sordariales.</title>
        <authorList>
            <person name="Hensen N."/>
            <person name="Bonometti L."/>
            <person name="Westerberg I."/>
            <person name="Brannstrom I.O."/>
            <person name="Guillou S."/>
            <person name="Cros-Aarteil S."/>
            <person name="Calhoun S."/>
            <person name="Haridas S."/>
            <person name="Kuo A."/>
            <person name="Mondo S."/>
            <person name="Pangilinan J."/>
            <person name="Riley R."/>
            <person name="LaButti K."/>
            <person name="Andreopoulos B."/>
            <person name="Lipzen A."/>
            <person name="Chen C."/>
            <person name="Yan M."/>
            <person name="Daum C."/>
            <person name="Ng V."/>
            <person name="Clum A."/>
            <person name="Steindorff A."/>
            <person name="Ohm R.A."/>
            <person name="Martin F."/>
            <person name="Silar P."/>
            <person name="Natvig D.O."/>
            <person name="Lalanne C."/>
            <person name="Gautier V."/>
            <person name="Ament-Velasquez S.L."/>
            <person name="Kruys A."/>
            <person name="Hutchinson M.I."/>
            <person name="Powell A.J."/>
            <person name="Barry K."/>
            <person name="Miller A.N."/>
            <person name="Grigoriev I.V."/>
            <person name="Debuchy R."/>
            <person name="Gladieux P."/>
            <person name="Hiltunen Thoren M."/>
            <person name="Johannesson H."/>
        </authorList>
    </citation>
    <scope>NUCLEOTIDE SEQUENCE</scope>
    <source>
        <strain evidence="2">CBS 232.78</strain>
    </source>
</reference>
<dbReference type="Gene3D" id="3.30.559.10">
    <property type="entry name" value="Chloramphenicol acetyltransferase-like domain"/>
    <property type="match status" value="2"/>
</dbReference>
<reference evidence="2" key="2">
    <citation type="submission" date="2023-06" db="EMBL/GenBank/DDBJ databases">
        <authorList>
            <consortium name="Lawrence Berkeley National Laboratory"/>
            <person name="Haridas S."/>
            <person name="Hensen N."/>
            <person name="Bonometti L."/>
            <person name="Westerberg I."/>
            <person name="Brannstrom I.O."/>
            <person name="Guillou S."/>
            <person name="Cros-Aarteil S."/>
            <person name="Calhoun S."/>
            <person name="Kuo A."/>
            <person name="Mondo S."/>
            <person name="Pangilinan J."/>
            <person name="Riley R."/>
            <person name="LaButti K."/>
            <person name="Andreopoulos B."/>
            <person name="Lipzen A."/>
            <person name="Chen C."/>
            <person name="Yanf M."/>
            <person name="Daum C."/>
            <person name="Ng V."/>
            <person name="Clum A."/>
            <person name="Steindorff A."/>
            <person name="Ohm R."/>
            <person name="Martin F."/>
            <person name="Silar P."/>
            <person name="Natvig D."/>
            <person name="Lalanne C."/>
            <person name="Gautier V."/>
            <person name="Ament-velasquez S.L."/>
            <person name="Kruys A."/>
            <person name="Hutchinson M.I."/>
            <person name="Powell A.J."/>
            <person name="Barry K."/>
            <person name="Miller A.N."/>
            <person name="Grigoriev I.V."/>
            <person name="Debuchy R."/>
            <person name="Gladieux P."/>
            <person name="Thoren M.H."/>
            <person name="Johannesson H."/>
        </authorList>
    </citation>
    <scope>NUCLEOTIDE SEQUENCE</scope>
    <source>
        <strain evidence="2">CBS 232.78</strain>
    </source>
</reference>
<dbReference type="InterPro" id="IPR050317">
    <property type="entry name" value="Plant_Fungal_Acyltransferase"/>
</dbReference>
<dbReference type="AlphaFoldDB" id="A0AAE0U927"/>
<dbReference type="EMBL" id="JAULSW010000001">
    <property type="protein sequence ID" value="KAK3395019.1"/>
    <property type="molecule type" value="Genomic_DNA"/>
</dbReference>
<dbReference type="PANTHER" id="PTHR31642">
    <property type="entry name" value="TRICHOTHECENE 3-O-ACETYLTRANSFERASE"/>
    <property type="match status" value="1"/>
</dbReference>
<feature type="region of interest" description="Disordered" evidence="1">
    <location>
        <begin position="215"/>
        <end position="235"/>
    </location>
</feature>
<dbReference type="GO" id="GO:0016747">
    <property type="term" value="F:acyltransferase activity, transferring groups other than amino-acyl groups"/>
    <property type="evidence" value="ECO:0007669"/>
    <property type="project" value="TreeGrafter"/>
</dbReference>
<dbReference type="InterPro" id="IPR023213">
    <property type="entry name" value="CAT-like_dom_sf"/>
</dbReference>
<accession>A0AAE0U927</accession>
<sequence>MIWCGHRSLPQPARVPTDKVVPVYFFDDFPSVRDIVMRWMVCFDDVLDAEKLHAALVKLLERDSWRRLGGRLRVNKHGKLELHVPQQFDAQRRPAVRFSHRVSADINLADHPLAPRIPRPTDGPSLQGGGGGLQQLALGTADNLPQTLADYTSSDEPPIALQVITFRDATLVTLNYSHILMDAVGLSAFITAWCAVLAGRDDDVLPLADHDPLEAVGTSSSRSSQVSEPEEEKEEHVLKSKQLPSIGLFFFIVRFVLDLLFGPAMESRVIFLPNKTVQRLKERAANDLEPDHPFISDGDVLSAWGAKMTALGLGPSCTRPLTIFNVFELRGRLPSVFRSPTSVAYVQNAIFVLSIPFTAKEAQTMPLGQMALRFRAAVAAQTTEPQVHAMVREQRAAIAKYGRPPVFAEASSIILPFTNWQKARFFDILDFGPAVVVDQNDKEKGGTRQNQSAPGKPVFFYAFDPNPKPNPTLRHTFNIVGKDRQGNHWVSGILSPATWSTIEDELKNL</sequence>
<evidence type="ECO:0000313" key="2">
    <source>
        <dbReference type="EMBL" id="KAK3395019.1"/>
    </source>
</evidence>
<feature type="region of interest" description="Disordered" evidence="1">
    <location>
        <begin position="111"/>
        <end position="137"/>
    </location>
</feature>
<name>A0AAE0U927_9PEZI</name>
<evidence type="ECO:0000313" key="3">
    <source>
        <dbReference type="Proteomes" id="UP001285441"/>
    </source>
</evidence>
<keyword evidence="3" id="KW-1185">Reference proteome</keyword>
<dbReference type="Proteomes" id="UP001285441">
    <property type="component" value="Unassembled WGS sequence"/>
</dbReference>
<organism evidence="2 3">
    <name type="scientific">Podospora didyma</name>
    <dbReference type="NCBI Taxonomy" id="330526"/>
    <lineage>
        <taxon>Eukaryota</taxon>
        <taxon>Fungi</taxon>
        <taxon>Dikarya</taxon>
        <taxon>Ascomycota</taxon>
        <taxon>Pezizomycotina</taxon>
        <taxon>Sordariomycetes</taxon>
        <taxon>Sordariomycetidae</taxon>
        <taxon>Sordariales</taxon>
        <taxon>Podosporaceae</taxon>
        <taxon>Podospora</taxon>
    </lineage>
</organism>
<evidence type="ECO:0000256" key="1">
    <source>
        <dbReference type="SAM" id="MobiDB-lite"/>
    </source>
</evidence>
<protein>
    <submittedName>
        <fullName evidence="2">Uncharacterized protein</fullName>
    </submittedName>
</protein>
<comment type="caution">
    <text evidence="2">The sequence shown here is derived from an EMBL/GenBank/DDBJ whole genome shotgun (WGS) entry which is preliminary data.</text>
</comment>
<proteinExistence type="predicted"/>